<dbReference type="EnsemblMetazoa" id="XM_022815149">
    <property type="protein sequence ID" value="XP_022670884"/>
    <property type="gene ID" value="LOC111254385"/>
</dbReference>
<name>A0A7M7KUI0_VARDE</name>
<reference evidence="2" key="1">
    <citation type="submission" date="2021-01" db="UniProtKB">
        <authorList>
            <consortium name="EnsemblMetazoa"/>
        </authorList>
    </citation>
    <scope>IDENTIFICATION</scope>
</reference>
<evidence type="ECO:0000256" key="1">
    <source>
        <dbReference type="SAM" id="SignalP"/>
    </source>
</evidence>
<evidence type="ECO:0000313" key="2">
    <source>
        <dbReference type="EnsemblMetazoa" id="XP_022670884"/>
    </source>
</evidence>
<keyword evidence="1" id="KW-0732">Signal</keyword>
<feature type="signal peptide" evidence="1">
    <location>
        <begin position="1"/>
        <end position="27"/>
    </location>
</feature>
<keyword evidence="3" id="KW-1185">Reference proteome</keyword>
<sequence>MLLNYRRSSKMSKFGVIIVICCCTVLAQEKKSEGLTSDFLNSAKVPKIGYAPGIHQAVANTGAQPNPANIFPALNGLVGNGQSEPLGTFSGLAQAGQKALIGLAEVGGRLFSAALQPFQQLAQDFFEPRSATGPVQGPGDQGLFGDVIGRSGNLTGLHTAGQQVEANVISKSKA</sequence>
<dbReference type="KEGG" id="vde:111254385"/>
<dbReference type="OrthoDB" id="6513109at2759"/>
<feature type="chain" id="PRO_5029802660" evidence="1">
    <location>
        <begin position="28"/>
        <end position="174"/>
    </location>
</feature>
<dbReference type="Proteomes" id="UP000594260">
    <property type="component" value="Unplaced"/>
</dbReference>
<organism evidence="2 3">
    <name type="scientific">Varroa destructor</name>
    <name type="common">Honeybee mite</name>
    <dbReference type="NCBI Taxonomy" id="109461"/>
    <lineage>
        <taxon>Eukaryota</taxon>
        <taxon>Metazoa</taxon>
        <taxon>Ecdysozoa</taxon>
        <taxon>Arthropoda</taxon>
        <taxon>Chelicerata</taxon>
        <taxon>Arachnida</taxon>
        <taxon>Acari</taxon>
        <taxon>Parasitiformes</taxon>
        <taxon>Mesostigmata</taxon>
        <taxon>Gamasina</taxon>
        <taxon>Dermanyssoidea</taxon>
        <taxon>Varroidae</taxon>
        <taxon>Varroa</taxon>
    </lineage>
</organism>
<dbReference type="AlphaFoldDB" id="A0A7M7KUI0"/>
<accession>A0A7M7KUI0</accession>
<dbReference type="GeneID" id="111254385"/>
<dbReference type="RefSeq" id="XP_022670884.1">
    <property type="nucleotide sequence ID" value="XM_022815149.1"/>
</dbReference>
<proteinExistence type="predicted"/>
<protein>
    <submittedName>
        <fullName evidence="2">Uncharacterized protein</fullName>
    </submittedName>
</protein>
<dbReference type="InParanoid" id="A0A7M7KUI0"/>
<evidence type="ECO:0000313" key="3">
    <source>
        <dbReference type="Proteomes" id="UP000594260"/>
    </source>
</evidence>